<dbReference type="Gene3D" id="3.30.2310.20">
    <property type="entry name" value="RelE-like"/>
    <property type="match status" value="1"/>
</dbReference>
<evidence type="ECO:0000313" key="2">
    <source>
        <dbReference type="Proteomes" id="UP000067206"/>
    </source>
</evidence>
<dbReference type="EMBL" id="CP010411">
    <property type="protein sequence ID" value="ALE08968.1"/>
    <property type="molecule type" value="Genomic_DNA"/>
</dbReference>
<proteinExistence type="predicted"/>
<evidence type="ECO:0000313" key="1">
    <source>
        <dbReference type="EMBL" id="ALE08968.1"/>
    </source>
</evidence>
<gene>
    <name evidence="1" type="ORF">RY67_923</name>
</gene>
<reference evidence="1 2" key="1">
    <citation type="submission" date="2014-12" db="EMBL/GenBank/DDBJ databases">
        <title>Complete genome sequence of Bifidobacterium longum subsp. infantis BT1.</title>
        <authorList>
            <person name="Kim J.F."/>
            <person name="Kwak M.-J."/>
        </authorList>
    </citation>
    <scope>NUCLEOTIDE SEQUENCE [LARGE SCALE GENOMIC DNA]</scope>
    <source>
        <strain evidence="1 2">BT1</strain>
    </source>
</reference>
<organism evidence="1 2">
    <name type="scientific">Bifidobacterium longum subsp. infantis</name>
    <dbReference type="NCBI Taxonomy" id="1682"/>
    <lineage>
        <taxon>Bacteria</taxon>
        <taxon>Bacillati</taxon>
        <taxon>Actinomycetota</taxon>
        <taxon>Actinomycetes</taxon>
        <taxon>Bifidobacteriales</taxon>
        <taxon>Bifidobacteriaceae</taxon>
        <taxon>Bifidobacterium</taxon>
    </lineage>
</organism>
<name>A0A0M4LTU8_BIFLI</name>
<dbReference type="Proteomes" id="UP000067206">
    <property type="component" value="Chromosome"/>
</dbReference>
<dbReference type="Pfam" id="PF15738">
    <property type="entry name" value="YafQ_toxin"/>
    <property type="match status" value="1"/>
</dbReference>
<dbReference type="PATRIC" id="fig|1682.24.peg.893"/>
<dbReference type="InterPro" id="IPR035093">
    <property type="entry name" value="RelE/ParE_toxin_dom_sf"/>
</dbReference>
<dbReference type="AlphaFoldDB" id="A0A0M4LTU8"/>
<dbReference type="SUPFAM" id="SSF143011">
    <property type="entry name" value="RelE-like"/>
    <property type="match status" value="1"/>
</dbReference>
<sequence length="46" mass="5079">MLTGDLAGVMECHVGNAGDWLAIWMRDDGIAVFMRTGGHDELFGRR</sequence>
<protein>
    <submittedName>
        <fullName evidence="1">RelE/StbE family addiction module toxin</fullName>
    </submittedName>
</protein>
<accession>A0A0M4LTU8</accession>
<dbReference type="InterPro" id="IPR004386">
    <property type="entry name" value="Toxin_YafQ-like"/>
</dbReference>